<feature type="compositionally biased region" description="Basic and acidic residues" evidence="1">
    <location>
        <begin position="214"/>
        <end position="229"/>
    </location>
</feature>
<accession>A0A2A2KPV6</accession>
<name>A0A2A2KPV6_9BILA</name>
<gene>
    <name evidence="2" type="ORF">WR25_13621</name>
</gene>
<dbReference type="AlphaFoldDB" id="A0A2A2KPV6"/>
<reference evidence="2 3" key="1">
    <citation type="journal article" date="2017" name="Curr. Biol.">
        <title>Genome architecture and evolution of a unichromosomal asexual nematode.</title>
        <authorList>
            <person name="Fradin H."/>
            <person name="Zegar C."/>
            <person name="Gutwein M."/>
            <person name="Lucas J."/>
            <person name="Kovtun M."/>
            <person name="Corcoran D."/>
            <person name="Baugh L.R."/>
            <person name="Kiontke K."/>
            <person name="Gunsalus K."/>
            <person name="Fitch D.H."/>
            <person name="Piano F."/>
        </authorList>
    </citation>
    <scope>NUCLEOTIDE SEQUENCE [LARGE SCALE GENOMIC DNA]</scope>
    <source>
        <strain evidence="2">PF1309</strain>
    </source>
</reference>
<feature type="compositionally biased region" description="Polar residues" evidence="1">
    <location>
        <begin position="193"/>
        <end position="213"/>
    </location>
</feature>
<protein>
    <submittedName>
        <fullName evidence="2">Uncharacterized protein</fullName>
    </submittedName>
</protein>
<sequence>MGGKKKKNAGGRGGPSSRECGGRTGQTQDVRLDPKMAGRLKGQSEQEDGGQSSRQGRPDEREDRKRTAEGGFAQLAMASIEQKKNQRGAQKGGRSRDGPKADSRSTLTATGTGTERGADVFGPMGGSLGIGHGKMFGGGAAQEKNPPATALPSLLANPFPAVNNNTNSQNLFLKLQKDNTPEVEVKDKGKPSKYNNNNDTPHTQSPCKQQRNHSTPEKKMVEEKKKETETNTLTGTVETEQSAESSNEGEDSNNCGLGYNHFYNYPCAEFAVFANKPCDAPASLNEIRAAIRYISFISNPRVRSLLDVDIIDFRKQLEDYWLMEDNIVKVLGKMGDKRKRLKVEVVELMHNIWRSMSNVMFIFICSKGFLADRMFNPREVIYYPTYEEIDVEQEIEALGQLLYELRDLPAMFKAYEEEAALMKKYMESCTDIIRHKVYLEMYERGEISLHELKEKGIVRVIDSVNERIKFGLPFSKDEVLELIRNEMAQTNGPKYLELLVKDRPELIGSAAQLQLFLPCVPRLSKSIDLYRTYVRDAIDLCLEKMSDEEIEAAFAQFFGTIQPSHSHDIEWFVPIDFYKFNSAEKLRVVLLHHCLLGKTDIAMCAVVQLLMGLFNGDIRLLTMHSPDTPQDILVHRQKSLVIKAVQSLPDFLKSMLRGEQTTRNGSDVSFGRYLTNFAANLPKDAFVAAMVRFCDYLFENSMSDFLSTSNCMSVLTKQFNEGANADKSKLGAMFIAILKEHTVRSHLYSPATNSKFSLADAFVIALGKYTSPTATIVSNKYIFIKDMLVELNQVIVDMESEGLQTDYEQINRKIDELNLPWYVDYFFLAAYLPTTLKPQRLATILEKYKSSLVDPSSACLQNLSGDLMKNILTAWPMGAFDEITRANHVAVADFALINEMFGNSKENTAPEPEKKDDKQAEQMQKDEGVKDEEKEQRMGMGKRRQRASSPGVKKADEQ</sequence>
<evidence type="ECO:0000313" key="2">
    <source>
        <dbReference type="EMBL" id="PAV75965.1"/>
    </source>
</evidence>
<evidence type="ECO:0000256" key="1">
    <source>
        <dbReference type="SAM" id="MobiDB-lite"/>
    </source>
</evidence>
<feature type="region of interest" description="Disordered" evidence="1">
    <location>
        <begin position="175"/>
        <end position="251"/>
    </location>
</feature>
<feature type="compositionally biased region" description="Polar residues" evidence="1">
    <location>
        <begin position="104"/>
        <end position="113"/>
    </location>
</feature>
<proteinExistence type="predicted"/>
<feature type="compositionally biased region" description="Basic and acidic residues" evidence="1">
    <location>
        <begin position="94"/>
        <end position="103"/>
    </location>
</feature>
<feature type="compositionally biased region" description="Gly residues" evidence="1">
    <location>
        <begin position="123"/>
        <end position="140"/>
    </location>
</feature>
<dbReference type="EMBL" id="LIAE01007982">
    <property type="protein sequence ID" value="PAV75965.1"/>
    <property type="molecule type" value="Genomic_DNA"/>
</dbReference>
<feature type="region of interest" description="Disordered" evidence="1">
    <location>
        <begin position="903"/>
        <end position="958"/>
    </location>
</feature>
<feature type="compositionally biased region" description="Basic and acidic residues" evidence="1">
    <location>
        <begin position="911"/>
        <end position="937"/>
    </location>
</feature>
<feature type="compositionally biased region" description="Basic and acidic residues" evidence="1">
    <location>
        <begin position="175"/>
        <end position="190"/>
    </location>
</feature>
<keyword evidence="3" id="KW-1185">Reference proteome</keyword>
<evidence type="ECO:0000313" key="3">
    <source>
        <dbReference type="Proteomes" id="UP000218231"/>
    </source>
</evidence>
<organism evidence="2 3">
    <name type="scientific">Diploscapter pachys</name>
    <dbReference type="NCBI Taxonomy" id="2018661"/>
    <lineage>
        <taxon>Eukaryota</taxon>
        <taxon>Metazoa</taxon>
        <taxon>Ecdysozoa</taxon>
        <taxon>Nematoda</taxon>
        <taxon>Chromadorea</taxon>
        <taxon>Rhabditida</taxon>
        <taxon>Rhabditina</taxon>
        <taxon>Rhabditomorpha</taxon>
        <taxon>Rhabditoidea</taxon>
        <taxon>Rhabditidae</taxon>
        <taxon>Diploscapter</taxon>
    </lineage>
</organism>
<feature type="region of interest" description="Disordered" evidence="1">
    <location>
        <begin position="1"/>
        <end position="152"/>
    </location>
</feature>
<feature type="compositionally biased region" description="Low complexity" evidence="1">
    <location>
        <begin position="230"/>
        <end position="240"/>
    </location>
</feature>
<comment type="caution">
    <text evidence="2">The sequence shown here is derived from an EMBL/GenBank/DDBJ whole genome shotgun (WGS) entry which is preliminary data.</text>
</comment>
<feature type="compositionally biased region" description="Basic and acidic residues" evidence="1">
    <location>
        <begin position="56"/>
        <end position="68"/>
    </location>
</feature>
<dbReference type="Proteomes" id="UP000218231">
    <property type="component" value="Unassembled WGS sequence"/>
</dbReference>